<dbReference type="Proteomes" id="UP000663860">
    <property type="component" value="Unassembled WGS sequence"/>
</dbReference>
<reference evidence="3" key="1">
    <citation type="submission" date="2021-02" db="EMBL/GenBank/DDBJ databases">
        <authorList>
            <person name="Nowell W R."/>
        </authorList>
    </citation>
    <scope>NUCLEOTIDE SEQUENCE</scope>
</reference>
<evidence type="ECO:0000313" key="3">
    <source>
        <dbReference type="EMBL" id="CAF0872452.1"/>
    </source>
</evidence>
<feature type="signal peptide" evidence="2">
    <location>
        <begin position="1"/>
        <end position="20"/>
    </location>
</feature>
<proteinExistence type="predicted"/>
<keyword evidence="2" id="KW-0732">Signal</keyword>
<sequence>MSTTVFTLLLLLLVGSRANGKPLLFLPEHMLPPPGITFTWAYDLVMGAMRLPSKYTVQAILASDLTTIIGYRNLFESEYGITYKVAFTNGTYYQANIDLNTRECVNIRFLTANCAGWSNVEMERYDNKCQTHPVSFEIITHETLTAYSSTTDPKRPIIVMAQSPLDTPADHDREKPNHMIFWLDASIGNPKEYTHLKKAFGSNTDPRCETWTMLNDEDYHNILVEDDAVTVSFEGVQFLLQAFDNEKDCLKAFEANQDKHIFFITSGKLGEHTVPKVIEQYRNIFTDLINNKPYSSIYVYCHNIEFQLEWTMDYLDYIQVFNFDADLLQRMTRDIAEYFIERCKRLRQANDIEGALQRLYWAKRLWRQYDKMDQNISTDKPQPVKESQKMKEIKKLIEEIESELRGSRSDEDAANSDNDYTQSGEPTG</sequence>
<dbReference type="EMBL" id="CAJNOE010000079">
    <property type="protein sequence ID" value="CAF0872452.1"/>
    <property type="molecule type" value="Genomic_DNA"/>
</dbReference>
<feature type="compositionally biased region" description="Basic and acidic residues" evidence="1">
    <location>
        <begin position="402"/>
        <end position="411"/>
    </location>
</feature>
<protein>
    <submittedName>
        <fullName evidence="3">Uncharacterized protein</fullName>
    </submittedName>
</protein>
<feature type="region of interest" description="Disordered" evidence="1">
    <location>
        <begin position="402"/>
        <end position="428"/>
    </location>
</feature>
<accession>A0A813XVE4</accession>
<evidence type="ECO:0000313" key="4">
    <source>
        <dbReference type="Proteomes" id="UP000663860"/>
    </source>
</evidence>
<evidence type="ECO:0000256" key="2">
    <source>
        <dbReference type="SAM" id="SignalP"/>
    </source>
</evidence>
<evidence type="ECO:0000256" key="1">
    <source>
        <dbReference type="SAM" id="MobiDB-lite"/>
    </source>
</evidence>
<name>A0A813XVE4_9BILA</name>
<feature type="compositionally biased region" description="Polar residues" evidence="1">
    <location>
        <begin position="415"/>
        <end position="428"/>
    </location>
</feature>
<comment type="caution">
    <text evidence="3">The sequence shown here is derived from an EMBL/GenBank/DDBJ whole genome shotgun (WGS) entry which is preliminary data.</text>
</comment>
<dbReference type="AlphaFoldDB" id="A0A813XVE4"/>
<gene>
    <name evidence="3" type="ORF">IZO911_LOCUS10732</name>
</gene>
<organism evidence="3 4">
    <name type="scientific">Adineta steineri</name>
    <dbReference type="NCBI Taxonomy" id="433720"/>
    <lineage>
        <taxon>Eukaryota</taxon>
        <taxon>Metazoa</taxon>
        <taxon>Spiralia</taxon>
        <taxon>Gnathifera</taxon>
        <taxon>Rotifera</taxon>
        <taxon>Eurotatoria</taxon>
        <taxon>Bdelloidea</taxon>
        <taxon>Adinetida</taxon>
        <taxon>Adinetidae</taxon>
        <taxon>Adineta</taxon>
    </lineage>
</organism>
<feature type="chain" id="PRO_5032606661" evidence="2">
    <location>
        <begin position="21"/>
        <end position="428"/>
    </location>
</feature>